<dbReference type="AlphaFoldDB" id="D1PY13"/>
<dbReference type="Pfam" id="PF13414">
    <property type="entry name" value="TPR_11"/>
    <property type="match status" value="1"/>
</dbReference>
<dbReference type="SMART" id="SM00028">
    <property type="entry name" value="TPR"/>
    <property type="match status" value="12"/>
</dbReference>
<dbReference type="OrthoDB" id="712930at2"/>
<evidence type="ECO:0000313" key="4">
    <source>
        <dbReference type="EMBL" id="EFA43686.1"/>
    </source>
</evidence>
<keyword evidence="5" id="KW-1185">Reference proteome</keyword>
<keyword evidence="1" id="KW-0677">Repeat</keyword>
<name>D1PY13_9BACT</name>
<feature type="repeat" description="TPR" evidence="3">
    <location>
        <begin position="228"/>
        <end position="261"/>
    </location>
</feature>
<dbReference type="InterPro" id="IPR011990">
    <property type="entry name" value="TPR-like_helical_dom_sf"/>
</dbReference>
<dbReference type="InterPro" id="IPR019734">
    <property type="entry name" value="TPR_rpt"/>
</dbReference>
<protein>
    <submittedName>
        <fullName evidence="4">Tetratricopeptide repeat protein</fullName>
    </submittedName>
</protein>
<comment type="caution">
    <text evidence="4">The sequence shown here is derived from an EMBL/GenBank/DDBJ whole genome shotgun (WGS) entry which is preliminary data.</text>
</comment>
<feature type="repeat" description="TPR" evidence="3">
    <location>
        <begin position="262"/>
        <end position="295"/>
    </location>
</feature>
<feature type="repeat" description="TPR" evidence="3">
    <location>
        <begin position="92"/>
        <end position="125"/>
    </location>
</feature>
<feature type="repeat" description="TPR" evidence="3">
    <location>
        <begin position="614"/>
        <end position="647"/>
    </location>
</feature>
<evidence type="ECO:0000256" key="2">
    <source>
        <dbReference type="ARBA" id="ARBA00022803"/>
    </source>
</evidence>
<gene>
    <name evidence="4" type="ORF">HMPREF0645_1848</name>
</gene>
<evidence type="ECO:0000313" key="5">
    <source>
        <dbReference type="Proteomes" id="UP000003160"/>
    </source>
</evidence>
<proteinExistence type="predicted"/>
<feature type="repeat" description="TPR" evidence="3">
    <location>
        <begin position="580"/>
        <end position="613"/>
    </location>
</feature>
<dbReference type="SUPFAM" id="SSF48452">
    <property type="entry name" value="TPR-like"/>
    <property type="match status" value="3"/>
</dbReference>
<sequence length="660" mass="76196">MKSKIIVLLVTLLSVGKMNAQYNIDRLITSGEVALHYEDYVLSIQYFNKVLSLKPYLWLPWYNRAVAKFYLDDFVGAEQDASEAIGLNPYIEQIFDLRAISRIRQEKFGEAIDDYTKAIRLNPSVSSFWLNRAICRLKTKDYDQALLDADTIIKKWSDVSSAYSLKAEICLNKKDTVEADTWLAKSLQIDPYNVDAWTTRSYIALNRQQWKTADSCLSRVVHLNPKSVNSYVNRALARLNYNNLRGAMEDYDLAIDLDPNNFLAHFNRGLLRVQLGDDNRAIEDFDFVIKMEPQNFMAIYNRALLHDKTGNLRAAIADYSQVINQFPNFWAGLSNRARCYRRLGMTAKAELDEFRIFKAQMDKRIGGQRRWSKEKLKEMRRRSEINIDKYNNIVVEDKSEVEHEYKSQYRGTIQNRDVEFSLLPMYQLSYFSYSNGIQGYQAYDPSVDRFNSKHDPIRKLTLACKHQHSKLSDVQSRQIFQIIDVLSAGIGEESNPKVRADLLLQRAIAFADAQNYSDAISDLDDYLSLDKTSVIGWWTRATCQTLLNNYDSSRGQNVSMKAAQAEGDFAEAIKLAPKNAYLYFNRANMFADQKNFDRAVSDYTYTIQLDPRLAEAYYNRGIVFYRMGKYDAAQQDLSKAGELGLYDAYALSKKIKEKKD</sequence>
<dbReference type="HOGENOM" id="CLU_027125_0_0_10"/>
<dbReference type="EMBL" id="ACKS01000073">
    <property type="protein sequence ID" value="EFA43686.1"/>
    <property type="molecule type" value="Genomic_DNA"/>
</dbReference>
<dbReference type="PANTHER" id="PTHR44858">
    <property type="entry name" value="TETRATRICOPEPTIDE REPEAT PROTEIN 6"/>
    <property type="match status" value="1"/>
</dbReference>
<evidence type="ECO:0000256" key="3">
    <source>
        <dbReference type="PROSITE-ProRule" id="PRU00339"/>
    </source>
</evidence>
<dbReference type="PANTHER" id="PTHR44858:SF1">
    <property type="entry name" value="UDP-N-ACETYLGLUCOSAMINE--PEPTIDE N-ACETYLGLUCOSAMINYLTRANSFERASE SPINDLY-RELATED"/>
    <property type="match status" value="1"/>
</dbReference>
<dbReference type="Proteomes" id="UP000003160">
    <property type="component" value="Unassembled WGS sequence"/>
</dbReference>
<dbReference type="eggNOG" id="COG0457">
    <property type="taxonomic scope" value="Bacteria"/>
</dbReference>
<dbReference type="PROSITE" id="PS50005">
    <property type="entry name" value="TPR"/>
    <property type="match status" value="5"/>
</dbReference>
<accession>D1PY13</accession>
<evidence type="ECO:0000256" key="1">
    <source>
        <dbReference type="ARBA" id="ARBA00022737"/>
    </source>
</evidence>
<dbReference type="Pfam" id="PF13432">
    <property type="entry name" value="TPR_16"/>
    <property type="match status" value="2"/>
</dbReference>
<dbReference type="Gene3D" id="1.25.40.10">
    <property type="entry name" value="Tetratricopeptide repeat domain"/>
    <property type="match status" value="5"/>
</dbReference>
<dbReference type="Pfam" id="PF13181">
    <property type="entry name" value="TPR_8"/>
    <property type="match status" value="1"/>
</dbReference>
<reference evidence="4 5" key="1">
    <citation type="submission" date="2009-10" db="EMBL/GenBank/DDBJ databases">
        <authorList>
            <person name="Qin X."/>
            <person name="Bachman B."/>
            <person name="Battles P."/>
            <person name="Bell A."/>
            <person name="Bess C."/>
            <person name="Bickham C."/>
            <person name="Chaboub L."/>
            <person name="Chen D."/>
            <person name="Coyle M."/>
            <person name="Deiros D.R."/>
            <person name="Dinh H."/>
            <person name="Forbes L."/>
            <person name="Fowler G."/>
            <person name="Francisco L."/>
            <person name="Fu Q."/>
            <person name="Gubbala S."/>
            <person name="Hale W."/>
            <person name="Han Y."/>
            <person name="Hemphill L."/>
            <person name="Highlander S.K."/>
            <person name="Hirani K."/>
            <person name="Hogues M."/>
            <person name="Jackson L."/>
            <person name="Jakkamsetti A."/>
            <person name="Javaid M."/>
            <person name="Jiang H."/>
            <person name="Korchina V."/>
            <person name="Kovar C."/>
            <person name="Lara F."/>
            <person name="Lee S."/>
            <person name="Mata R."/>
            <person name="Mathew T."/>
            <person name="Moen C."/>
            <person name="Morales K."/>
            <person name="Munidasa M."/>
            <person name="Nazareth L."/>
            <person name="Ngo R."/>
            <person name="Nguyen L."/>
            <person name="Okwuonu G."/>
            <person name="Ongeri F."/>
            <person name="Patil S."/>
            <person name="Petrosino J."/>
            <person name="Pham C."/>
            <person name="Pham P."/>
            <person name="Pu L.-L."/>
            <person name="Puazo M."/>
            <person name="Raj R."/>
            <person name="Reid J."/>
            <person name="Rouhana J."/>
            <person name="Saada N."/>
            <person name="Shang Y."/>
            <person name="Simmons D."/>
            <person name="Thornton R."/>
            <person name="Warren J."/>
            <person name="Weissenberger G."/>
            <person name="Zhang J."/>
            <person name="Zhang L."/>
            <person name="Zhou C."/>
            <person name="Zhu D."/>
            <person name="Muzny D."/>
            <person name="Worley K."/>
            <person name="Gibbs R."/>
        </authorList>
    </citation>
    <scope>NUCLEOTIDE SEQUENCE [LARGE SCALE GENOMIC DNA]</scope>
    <source>
        <strain evidence="4 5">DSM 17361</strain>
    </source>
</reference>
<organism evidence="4 5">
    <name type="scientific">Hallella bergensis DSM 17361</name>
    <dbReference type="NCBI Taxonomy" id="585502"/>
    <lineage>
        <taxon>Bacteria</taxon>
        <taxon>Pseudomonadati</taxon>
        <taxon>Bacteroidota</taxon>
        <taxon>Bacteroidia</taxon>
        <taxon>Bacteroidales</taxon>
        <taxon>Prevotellaceae</taxon>
        <taxon>Hallella</taxon>
    </lineage>
</organism>
<keyword evidence="2 3" id="KW-0802">TPR repeat</keyword>
<dbReference type="RefSeq" id="WP_007173951.1">
    <property type="nucleotide sequence ID" value="NZ_GG704781.1"/>
</dbReference>
<dbReference type="InterPro" id="IPR050498">
    <property type="entry name" value="Ycf3"/>
</dbReference>